<dbReference type="AlphaFoldDB" id="A0A7G9YYP9"/>
<evidence type="ECO:0000256" key="2">
    <source>
        <dbReference type="ARBA" id="ARBA00004777"/>
    </source>
</evidence>
<protein>
    <submittedName>
        <fullName evidence="7">Uncharacterized protein</fullName>
    </submittedName>
</protein>
<organism evidence="7">
    <name type="scientific">Candidatus Methanophagaceae archaeon ANME-1 ERB6</name>
    <dbReference type="NCBI Taxonomy" id="2759912"/>
    <lineage>
        <taxon>Archaea</taxon>
        <taxon>Methanobacteriati</taxon>
        <taxon>Methanobacteriota</taxon>
        <taxon>Stenosarchaea group</taxon>
        <taxon>Methanomicrobia</taxon>
        <taxon>Candidatus Methanophagales</taxon>
        <taxon>Candidatus Methanophagaceae</taxon>
    </lineage>
</organism>
<dbReference type="CDD" id="cd00537">
    <property type="entry name" value="MTHFR"/>
    <property type="match status" value="1"/>
</dbReference>
<sequence length="306" mass="33533">MTDEVYSDLMREFKEGKYVFTGELEPEKAGNVNEPIEMAKELKGLVVACNVTDNPQSFAYVNSMAASYLIQKEAGMECVYQLRCSDRNRMALLSDVLGAGALGLKNILALAGDHVSLGDTPDAKPVFDLDSTTLIAMIRKMVDEGKDLGGNEIADPPKLHVGGAAAPGAAHLKAEVGKVKRKINAGVEYLQTQVVYYTDVLDKFFNELGETDVPILVGIFPARTFGQADFFDKYVAGVDVPPDYLEAMRATKQIKDKEKKKEEVDRVNIEFFTGFLEHLKGTPAAGCHMMAVGYPRIIAPLKKVME</sequence>
<reference evidence="7" key="1">
    <citation type="submission" date="2020-06" db="EMBL/GenBank/DDBJ databases">
        <title>Unique genomic features of the anaerobic methanotrophic archaea.</title>
        <authorList>
            <person name="Chadwick G.L."/>
            <person name="Skennerton C.T."/>
            <person name="Laso-Perez R."/>
            <person name="Leu A.O."/>
            <person name="Speth D.R."/>
            <person name="Yu H."/>
            <person name="Morgan-Lang C."/>
            <person name="Hatzenpichler R."/>
            <person name="Goudeau D."/>
            <person name="Malmstrom R."/>
            <person name="Brazelton W.J."/>
            <person name="Woyke T."/>
            <person name="Hallam S.J."/>
            <person name="Tyson G.W."/>
            <person name="Wegener G."/>
            <person name="Boetius A."/>
            <person name="Orphan V."/>
        </authorList>
    </citation>
    <scope>NUCLEOTIDE SEQUENCE</scope>
</reference>
<comment type="pathway">
    <text evidence="2">One-carbon metabolism; tetrahydrofolate interconversion.</text>
</comment>
<dbReference type="Gene3D" id="3.20.20.220">
    <property type="match status" value="1"/>
</dbReference>
<evidence type="ECO:0000256" key="6">
    <source>
        <dbReference type="ARBA" id="ARBA00023002"/>
    </source>
</evidence>
<accession>A0A7G9YYP9</accession>
<keyword evidence="6" id="KW-0560">Oxidoreductase</keyword>
<gene>
    <name evidence="7" type="ORF">GJIJNDME_00018</name>
</gene>
<evidence type="ECO:0000256" key="3">
    <source>
        <dbReference type="ARBA" id="ARBA00006743"/>
    </source>
</evidence>
<dbReference type="GO" id="GO:0071949">
    <property type="term" value="F:FAD binding"/>
    <property type="evidence" value="ECO:0007669"/>
    <property type="project" value="TreeGrafter"/>
</dbReference>
<dbReference type="PANTHER" id="PTHR45754">
    <property type="entry name" value="METHYLENETETRAHYDROFOLATE REDUCTASE"/>
    <property type="match status" value="1"/>
</dbReference>
<evidence type="ECO:0000256" key="4">
    <source>
        <dbReference type="ARBA" id="ARBA00022630"/>
    </source>
</evidence>
<proteinExistence type="inferred from homology"/>
<dbReference type="SUPFAM" id="SSF51730">
    <property type="entry name" value="FAD-linked oxidoreductase"/>
    <property type="match status" value="1"/>
</dbReference>
<evidence type="ECO:0000256" key="1">
    <source>
        <dbReference type="ARBA" id="ARBA00001974"/>
    </source>
</evidence>
<dbReference type="PANTHER" id="PTHR45754:SF3">
    <property type="entry name" value="METHYLENETETRAHYDROFOLATE REDUCTASE (NADPH)"/>
    <property type="match status" value="1"/>
</dbReference>
<keyword evidence="5" id="KW-0274">FAD</keyword>
<comment type="similarity">
    <text evidence="3">Belongs to the methylenetetrahydrofolate reductase family.</text>
</comment>
<name>A0A7G9YYP9_9EURY</name>
<dbReference type="EMBL" id="MT631532">
    <property type="protein sequence ID" value="QNO53133.1"/>
    <property type="molecule type" value="Genomic_DNA"/>
</dbReference>
<dbReference type="GO" id="GO:0009086">
    <property type="term" value="P:methionine biosynthetic process"/>
    <property type="evidence" value="ECO:0007669"/>
    <property type="project" value="TreeGrafter"/>
</dbReference>
<dbReference type="UniPathway" id="UPA00193"/>
<dbReference type="GO" id="GO:0005829">
    <property type="term" value="C:cytosol"/>
    <property type="evidence" value="ECO:0007669"/>
    <property type="project" value="TreeGrafter"/>
</dbReference>
<dbReference type="Pfam" id="PF02219">
    <property type="entry name" value="MTHFR"/>
    <property type="match status" value="1"/>
</dbReference>
<evidence type="ECO:0000256" key="5">
    <source>
        <dbReference type="ARBA" id="ARBA00022827"/>
    </source>
</evidence>
<keyword evidence="4" id="KW-0285">Flavoprotein</keyword>
<dbReference type="InterPro" id="IPR029041">
    <property type="entry name" value="FAD-linked_oxidoreductase-like"/>
</dbReference>
<dbReference type="GO" id="GO:0004489">
    <property type="term" value="F:methylenetetrahydrofolate reductase [NAD(P)H] activity"/>
    <property type="evidence" value="ECO:0007669"/>
    <property type="project" value="InterPro"/>
</dbReference>
<comment type="cofactor">
    <cofactor evidence="1">
        <name>FAD</name>
        <dbReference type="ChEBI" id="CHEBI:57692"/>
    </cofactor>
</comment>
<evidence type="ECO:0000313" key="7">
    <source>
        <dbReference type="EMBL" id="QNO53133.1"/>
    </source>
</evidence>
<dbReference type="InterPro" id="IPR003171">
    <property type="entry name" value="Mehydrof_redctse-like"/>
</dbReference>
<dbReference type="GO" id="GO:0035999">
    <property type="term" value="P:tetrahydrofolate interconversion"/>
    <property type="evidence" value="ECO:0007669"/>
    <property type="project" value="UniProtKB-UniPathway"/>
</dbReference>